<dbReference type="HOGENOM" id="CLU_043311_0_0_3"/>
<dbReference type="Proteomes" id="UP000003613">
    <property type="component" value="Unassembled WGS sequence"/>
</dbReference>
<sequence>MTDRLRLIQTVEDLHYYLIQGMMIEHATIPPYMTALYSLKPGSNLEAFHIIRAIAVEEMLHLTLAANVFNAVGGNIKGVLTANNFIPTYPTYLPTGADDFQVGLAKFSPETVETFLKIERSKEVPEDAPLVLPRPTQSWLQIPGYDPTYTYYSIGLFYAEVIRGLEALDREYKQKGQNLFSGDPKKQITREYYYDGAGEIIPVYNLKDAKRALKVIQEQGEGSRQGTIYDAERELSHYYRFQQLKLGQYYTINKDDPLKSDLPDHPSGKTFTVDWNAVYPVLENAELSDYPEDSELYAAGQEFQRAYAQFLAQIEFSFNGHPETLLPAVGGMFQLRDLANLLIRNPIPGRDGVNAAPIY</sequence>
<dbReference type="AlphaFoldDB" id="I4H031"/>
<dbReference type="PANTHER" id="PTHR34400">
    <property type="match status" value="1"/>
</dbReference>
<feature type="domain" description="Iminophenyl-pyruvate dimer synthase" evidence="1">
    <location>
        <begin position="18"/>
        <end position="245"/>
    </location>
</feature>
<gene>
    <name evidence="2" type="ORF">MICAF_1290013</name>
</gene>
<evidence type="ECO:0000259" key="1">
    <source>
        <dbReference type="Pfam" id="PF12902"/>
    </source>
</evidence>
<dbReference type="InterPro" id="IPR012347">
    <property type="entry name" value="Ferritin-like"/>
</dbReference>
<evidence type="ECO:0000313" key="2">
    <source>
        <dbReference type="EMBL" id="CCI15405.1"/>
    </source>
</evidence>
<evidence type="ECO:0000313" key="3">
    <source>
        <dbReference type="Proteomes" id="UP000003613"/>
    </source>
</evidence>
<comment type="caution">
    <text evidence="2">The sequence shown here is derived from an EMBL/GenBank/DDBJ whole genome shotgun (WGS) entry which is preliminary data.</text>
</comment>
<protein>
    <recommendedName>
        <fullName evidence="1">Iminophenyl-pyruvate dimer synthase domain-containing protein</fullName>
    </recommendedName>
</protein>
<dbReference type="Pfam" id="PF12902">
    <property type="entry name" value="Ferritin-like"/>
    <property type="match status" value="1"/>
</dbReference>
<proteinExistence type="predicted"/>
<dbReference type="Gene3D" id="1.20.1260.10">
    <property type="match status" value="1"/>
</dbReference>
<dbReference type="EMBL" id="CAIM01000034">
    <property type="protein sequence ID" value="CCI15405.1"/>
    <property type="molecule type" value="Genomic_DNA"/>
</dbReference>
<organism evidence="2 3">
    <name type="scientific">Microcystis aeruginosa PCC 9807</name>
    <dbReference type="NCBI Taxonomy" id="1160283"/>
    <lineage>
        <taxon>Bacteria</taxon>
        <taxon>Bacillati</taxon>
        <taxon>Cyanobacteriota</taxon>
        <taxon>Cyanophyceae</taxon>
        <taxon>Oscillatoriophycideae</taxon>
        <taxon>Chroococcales</taxon>
        <taxon>Microcystaceae</taxon>
        <taxon>Microcystis</taxon>
    </lineage>
</organism>
<accession>I4H031</accession>
<reference evidence="2 3" key="1">
    <citation type="submission" date="2012-04" db="EMBL/GenBank/DDBJ databases">
        <authorList>
            <person name="Genoscope - CEA"/>
        </authorList>
    </citation>
    <scope>NUCLEOTIDE SEQUENCE [LARGE SCALE GENOMIC DNA]</scope>
    <source>
        <strain evidence="2 3">9807</strain>
    </source>
</reference>
<name>I4H031_MICAE</name>
<dbReference type="PANTHER" id="PTHR34400:SF4">
    <property type="entry name" value="MEMBRANE PROTEIN"/>
    <property type="match status" value="1"/>
</dbReference>
<dbReference type="InterPro" id="IPR026820">
    <property type="entry name" value="VioB/RebD_dom"/>
</dbReference>
<dbReference type="RefSeq" id="WP_002786394.1">
    <property type="nucleotide sequence ID" value="NZ_HE973326.1"/>
</dbReference>